<dbReference type="SUPFAM" id="SSF48498">
    <property type="entry name" value="Tetracyclin repressor-like, C-terminal domain"/>
    <property type="match status" value="1"/>
</dbReference>
<sequence>MANPRRREQIADAALKLFDELGYHGTGMEDIAKAVGMRASSLYNHYSSKQELLAEVSIKGMEDLLRVNAAGLAGVTGPENKLRALMRAHVVFHSTSAQSVRVVNNTINSLEEPHRSVVKQLRRDYVARWMNVVREGMDAGVFSAPDVKIACWALIDMGMGVSIWYSPDGPYTAEELGDMYGQFALRQLSAENALEFSAQTEELESVVR</sequence>
<dbReference type="Gene3D" id="1.10.357.10">
    <property type="entry name" value="Tetracycline Repressor, domain 2"/>
    <property type="match status" value="1"/>
</dbReference>
<gene>
    <name evidence="2" type="ORF">UL81_11405</name>
</gene>
<dbReference type="Proteomes" id="UP000033566">
    <property type="component" value="Chromosome"/>
</dbReference>
<dbReference type="InterPro" id="IPR041490">
    <property type="entry name" value="KstR2_TetR_C"/>
</dbReference>
<dbReference type="GO" id="GO:0003700">
    <property type="term" value="F:DNA-binding transcription factor activity"/>
    <property type="evidence" value="ECO:0007669"/>
    <property type="project" value="TreeGrafter"/>
</dbReference>
<dbReference type="InterPro" id="IPR001647">
    <property type="entry name" value="HTH_TetR"/>
</dbReference>
<dbReference type="PANTHER" id="PTHR30055">
    <property type="entry name" value="HTH-TYPE TRANSCRIPTIONAL REGULATOR RUTR"/>
    <property type="match status" value="1"/>
</dbReference>
<dbReference type="EMBL" id="CP011311">
    <property type="protein sequence ID" value="AKE40210.1"/>
    <property type="molecule type" value="Genomic_DNA"/>
</dbReference>
<dbReference type="PATRIC" id="fig|161896.4.peg.2225"/>
<dbReference type="InterPro" id="IPR009057">
    <property type="entry name" value="Homeodomain-like_sf"/>
</dbReference>
<accession>A0A0F6QYL3</accession>
<name>A0A0F6QYL3_9CORY</name>
<dbReference type="InterPro" id="IPR050109">
    <property type="entry name" value="HTH-type_TetR-like_transc_reg"/>
</dbReference>
<dbReference type="Pfam" id="PF00440">
    <property type="entry name" value="TetR_N"/>
    <property type="match status" value="1"/>
</dbReference>
<keyword evidence="3" id="KW-1185">Reference proteome</keyword>
<dbReference type="RefSeq" id="WP_046453610.1">
    <property type="nucleotide sequence ID" value="NZ_CP011311.1"/>
</dbReference>
<evidence type="ECO:0000313" key="3">
    <source>
        <dbReference type="Proteomes" id="UP000033566"/>
    </source>
</evidence>
<reference evidence="2 3" key="1">
    <citation type="journal article" date="2015" name="Genome Announc.">
        <title>Complete Genome Sequence of Corynebacterium camporealensis DSM 44610, Isolated from the Milk of a Manchega Sheep with Subclinical Mastitis.</title>
        <authorList>
            <person name="Ruckert C."/>
            <person name="Albersmeier A."/>
            <person name="Winkler A."/>
            <person name="Tauch A."/>
        </authorList>
    </citation>
    <scope>NUCLEOTIDE SEQUENCE [LARGE SCALE GENOMIC DNA]</scope>
    <source>
        <strain evidence="2 3">DSM 44610</strain>
    </source>
</reference>
<dbReference type="PROSITE" id="PS50977">
    <property type="entry name" value="HTH_TETR_2"/>
    <property type="match status" value="1"/>
</dbReference>
<evidence type="ECO:0000313" key="2">
    <source>
        <dbReference type="EMBL" id="AKE40210.1"/>
    </source>
</evidence>
<organism evidence="2 3">
    <name type="scientific">Corynebacterium camporealensis</name>
    <dbReference type="NCBI Taxonomy" id="161896"/>
    <lineage>
        <taxon>Bacteria</taxon>
        <taxon>Bacillati</taxon>
        <taxon>Actinomycetota</taxon>
        <taxon>Actinomycetes</taxon>
        <taxon>Mycobacteriales</taxon>
        <taxon>Corynebacteriaceae</taxon>
        <taxon>Corynebacterium</taxon>
    </lineage>
</organism>
<dbReference type="PRINTS" id="PR00455">
    <property type="entry name" value="HTHTETR"/>
</dbReference>
<proteinExistence type="predicted"/>
<keyword evidence="1" id="KW-0238">DNA-binding</keyword>
<dbReference type="Pfam" id="PF17932">
    <property type="entry name" value="TetR_C_24"/>
    <property type="match status" value="1"/>
</dbReference>
<dbReference type="KEGG" id="ccj:UL81_11405"/>
<dbReference type="GO" id="GO:0000976">
    <property type="term" value="F:transcription cis-regulatory region binding"/>
    <property type="evidence" value="ECO:0007669"/>
    <property type="project" value="TreeGrafter"/>
</dbReference>
<dbReference type="STRING" id="161896.UL81_11405"/>
<dbReference type="AlphaFoldDB" id="A0A0F6QYL3"/>
<dbReference type="HOGENOM" id="CLU_069356_12_4_11"/>
<evidence type="ECO:0000256" key="1">
    <source>
        <dbReference type="ARBA" id="ARBA00023125"/>
    </source>
</evidence>
<dbReference type="PANTHER" id="PTHR30055:SF237">
    <property type="entry name" value="TRANSCRIPTIONAL REPRESSOR MCE3R"/>
    <property type="match status" value="1"/>
</dbReference>
<dbReference type="OrthoDB" id="1669699at2"/>
<dbReference type="SUPFAM" id="SSF46689">
    <property type="entry name" value="Homeodomain-like"/>
    <property type="match status" value="1"/>
</dbReference>
<dbReference type="InterPro" id="IPR036271">
    <property type="entry name" value="Tet_transcr_reg_TetR-rel_C_sf"/>
</dbReference>
<protein>
    <submittedName>
        <fullName evidence="2">Transcriptional regulator, TetR family</fullName>
    </submittedName>
</protein>